<dbReference type="GO" id="GO:0006935">
    <property type="term" value="P:chemotaxis"/>
    <property type="evidence" value="ECO:0007669"/>
    <property type="project" value="InterPro"/>
</dbReference>
<dbReference type="SMART" id="SM00283">
    <property type="entry name" value="MA"/>
    <property type="match status" value="1"/>
</dbReference>
<evidence type="ECO:0000313" key="5">
    <source>
        <dbReference type="EMBL" id="MBB6208749.1"/>
    </source>
</evidence>
<keyword evidence="6" id="KW-1185">Reference proteome</keyword>
<dbReference type="RefSeq" id="WP_184260049.1">
    <property type="nucleotide sequence ID" value="NZ_JACIIX010000001.1"/>
</dbReference>
<dbReference type="InterPro" id="IPR004090">
    <property type="entry name" value="Chemotax_Me-accpt_rcpt"/>
</dbReference>
<keyword evidence="1 3" id="KW-0807">Transducer</keyword>
<dbReference type="InterPro" id="IPR025991">
    <property type="entry name" value="Chemoreceptor_zinc-bind_dom"/>
</dbReference>
<dbReference type="GO" id="GO:0016020">
    <property type="term" value="C:membrane"/>
    <property type="evidence" value="ECO:0007669"/>
    <property type="project" value="InterPro"/>
</dbReference>
<proteinExistence type="inferred from homology"/>
<dbReference type="Pfam" id="PF13682">
    <property type="entry name" value="CZB"/>
    <property type="match status" value="1"/>
</dbReference>
<comment type="caution">
    <text evidence="5">The sequence shown here is derived from an EMBL/GenBank/DDBJ whole genome shotgun (WGS) entry which is preliminary data.</text>
</comment>
<dbReference type="PANTHER" id="PTHR32089">
    <property type="entry name" value="METHYL-ACCEPTING CHEMOTAXIS PROTEIN MCPB"/>
    <property type="match status" value="1"/>
</dbReference>
<dbReference type="GO" id="GO:0007165">
    <property type="term" value="P:signal transduction"/>
    <property type="evidence" value="ECO:0007669"/>
    <property type="project" value="UniProtKB-KW"/>
</dbReference>
<dbReference type="PRINTS" id="PR00260">
    <property type="entry name" value="CHEMTRNSDUCR"/>
</dbReference>
<evidence type="ECO:0000259" key="4">
    <source>
        <dbReference type="PROSITE" id="PS50111"/>
    </source>
</evidence>
<name>A0A7W9ZEW6_NOVIT</name>
<dbReference type="AlphaFoldDB" id="A0A7W9ZEW6"/>
<dbReference type="Pfam" id="PF00015">
    <property type="entry name" value="MCPsignal"/>
    <property type="match status" value="1"/>
</dbReference>
<gene>
    <name evidence="5" type="ORF">FHS48_000130</name>
</gene>
<dbReference type="GO" id="GO:0004888">
    <property type="term" value="F:transmembrane signaling receptor activity"/>
    <property type="evidence" value="ECO:0007669"/>
    <property type="project" value="InterPro"/>
</dbReference>
<evidence type="ECO:0000313" key="6">
    <source>
        <dbReference type="Proteomes" id="UP000544872"/>
    </source>
</evidence>
<dbReference type="Gene3D" id="1.10.287.950">
    <property type="entry name" value="Methyl-accepting chemotaxis protein"/>
    <property type="match status" value="1"/>
</dbReference>
<evidence type="ECO:0000256" key="1">
    <source>
        <dbReference type="ARBA" id="ARBA00023224"/>
    </source>
</evidence>
<reference evidence="5 6" key="1">
    <citation type="submission" date="2020-08" db="EMBL/GenBank/DDBJ databases">
        <title>Genomic Encyclopedia of Type Strains, Phase IV (KMG-IV): sequencing the most valuable type-strain genomes for metagenomic binning, comparative biology and taxonomic classification.</title>
        <authorList>
            <person name="Goeker M."/>
        </authorList>
    </citation>
    <scope>NUCLEOTIDE SEQUENCE [LARGE SCALE GENOMIC DNA]</scope>
    <source>
        <strain evidence="5 6">DSM 11590</strain>
    </source>
</reference>
<dbReference type="SUPFAM" id="SSF58104">
    <property type="entry name" value="Methyl-accepting chemotaxis protein (MCP) signaling domain"/>
    <property type="match status" value="1"/>
</dbReference>
<dbReference type="PROSITE" id="PS50111">
    <property type="entry name" value="CHEMOTAXIS_TRANSDUC_2"/>
    <property type="match status" value="1"/>
</dbReference>
<dbReference type="EMBL" id="JACIIX010000001">
    <property type="protein sequence ID" value="MBB6208749.1"/>
    <property type="molecule type" value="Genomic_DNA"/>
</dbReference>
<evidence type="ECO:0000256" key="2">
    <source>
        <dbReference type="ARBA" id="ARBA00029447"/>
    </source>
</evidence>
<comment type="similarity">
    <text evidence="2">Belongs to the methyl-accepting chemotaxis (MCP) protein family.</text>
</comment>
<evidence type="ECO:0000256" key="3">
    <source>
        <dbReference type="PROSITE-ProRule" id="PRU00284"/>
    </source>
</evidence>
<dbReference type="PANTHER" id="PTHR32089:SF112">
    <property type="entry name" value="LYSOZYME-LIKE PROTEIN-RELATED"/>
    <property type="match status" value="1"/>
</dbReference>
<dbReference type="Proteomes" id="UP000544872">
    <property type="component" value="Unassembled WGS sequence"/>
</dbReference>
<sequence>MLAGLIRNSSITRHSGETIASAAQELVSSAEEIARNSDQASQEAAQADQTVAEAVVSTQSALTAIDDISRAVEVTAESVAGLATAAEQIGQILGTIESIASKTNLLALNATIEAARAGDAGKGFAVVANEVKTLANQTARATEDITQKVHALHAGMSDIREAMGRSTGAVATGQSAIDTIRDTMTGISQQVTTVSQKVVDISTILGQQQAATGEIAENIAAVADYARRNAEMVGQVSSSIQASNDLVAANAKDWFVEGSSRGLCEIAKIDHILFKKRVIDVLMGHGDWHSHAVPDHHQCRLGKWYDTVQDSRIVGTPLFRAIEEPHTRVHAAAKAALDAHHAGNPEQALEALEAMNAASHDVLDGLDRLSRSMD</sequence>
<dbReference type="InterPro" id="IPR004089">
    <property type="entry name" value="MCPsignal_dom"/>
</dbReference>
<dbReference type="Gene3D" id="1.20.120.30">
    <property type="entry name" value="Aspartate receptor, ligand-binding domain"/>
    <property type="match status" value="1"/>
</dbReference>
<organism evidence="5 6">
    <name type="scientific">Novispirillum itersonii</name>
    <name type="common">Aquaspirillum itersonii</name>
    <dbReference type="NCBI Taxonomy" id="189"/>
    <lineage>
        <taxon>Bacteria</taxon>
        <taxon>Pseudomonadati</taxon>
        <taxon>Pseudomonadota</taxon>
        <taxon>Alphaproteobacteria</taxon>
        <taxon>Rhodospirillales</taxon>
        <taxon>Novispirillaceae</taxon>
        <taxon>Novispirillum</taxon>
    </lineage>
</organism>
<accession>A0A7W9ZEW6</accession>
<feature type="domain" description="Methyl-accepting transducer" evidence="4">
    <location>
        <begin position="1"/>
        <end position="223"/>
    </location>
</feature>
<protein>
    <recommendedName>
        <fullName evidence="4">Methyl-accepting transducer domain-containing protein</fullName>
    </recommendedName>
</protein>